<dbReference type="InterPro" id="IPR001296">
    <property type="entry name" value="Glyco_trans_1"/>
</dbReference>
<feature type="domain" description="Glycosyl transferase family 1" evidence="1">
    <location>
        <begin position="189"/>
        <end position="260"/>
    </location>
</feature>
<evidence type="ECO:0000259" key="2">
    <source>
        <dbReference type="Pfam" id="PF13439"/>
    </source>
</evidence>
<feature type="domain" description="Glycosyl transferase family 1" evidence="1">
    <location>
        <begin position="292"/>
        <end position="368"/>
    </location>
</feature>
<dbReference type="AlphaFoldDB" id="A0A8J3CV04"/>
<dbReference type="GO" id="GO:0016757">
    <property type="term" value="F:glycosyltransferase activity"/>
    <property type="evidence" value="ECO:0007669"/>
    <property type="project" value="InterPro"/>
</dbReference>
<proteinExistence type="predicted"/>
<accession>A0A8J3CV04</accession>
<dbReference type="Proteomes" id="UP000642809">
    <property type="component" value="Unassembled WGS sequence"/>
</dbReference>
<feature type="domain" description="Glycosyltransferase subfamily 4-like N-terminal" evidence="2">
    <location>
        <begin position="14"/>
        <end position="173"/>
    </location>
</feature>
<dbReference type="Gene3D" id="3.40.50.2000">
    <property type="entry name" value="Glycogen Phosphorylase B"/>
    <property type="match status" value="4"/>
</dbReference>
<keyword evidence="4" id="KW-1185">Reference proteome</keyword>
<dbReference type="RefSeq" id="WP_189578238.1">
    <property type="nucleotide sequence ID" value="NZ_BMYF01000001.1"/>
</dbReference>
<dbReference type="InterPro" id="IPR028098">
    <property type="entry name" value="Glyco_trans_4-like_N"/>
</dbReference>
<dbReference type="CDD" id="cd03801">
    <property type="entry name" value="GT4_PimA-like"/>
    <property type="match status" value="1"/>
</dbReference>
<dbReference type="PANTHER" id="PTHR12526:SF630">
    <property type="entry name" value="GLYCOSYLTRANSFERASE"/>
    <property type="match status" value="1"/>
</dbReference>
<dbReference type="PANTHER" id="PTHR12526">
    <property type="entry name" value="GLYCOSYLTRANSFERASE"/>
    <property type="match status" value="1"/>
</dbReference>
<protein>
    <submittedName>
        <fullName evidence="3">Uncharacterized protein</fullName>
    </submittedName>
</protein>
<evidence type="ECO:0000313" key="4">
    <source>
        <dbReference type="Proteomes" id="UP000642809"/>
    </source>
</evidence>
<reference evidence="3" key="2">
    <citation type="submission" date="2020-09" db="EMBL/GenBank/DDBJ databases">
        <authorList>
            <person name="Sun Q."/>
            <person name="Kim S."/>
        </authorList>
    </citation>
    <scope>NUCLEOTIDE SEQUENCE</scope>
    <source>
        <strain evidence="3">KCTC 23224</strain>
    </source>
</reference>
<dbReference type="Pfam" id="PF13439">
    <property type="entry name" value="Glyco_transf_4"/>
    <property type="match status" value="1"/>
</dbReference>
<name>A0A8J3CV04_9BACT</name>
<dbReference type="Pfam" id="PF00534">
    <property type="entry name" value="Glycos_transf_1"/>
    <property type="match status" value="2"/>
</dbReference>
<evidence type="ECO:0000313" key="3">
    <source>
        <dbReference type="EMBL" id="GHB23765.1"/>
    </source>
</evidence>
<evidence type="ECO:0000259" key="1">
    <source>
        <dbReference type="Pfam" id="PF00534"/>
    </source>
</evidence>
<dbReference type="EMBL" id="BMYF01000001">
    <property type="protein sequence ID" value="GHB23765.1"/>
    <property type="molecule type" value="Genomic_DNA"/>
</dbReference>
<sequence length="403" mass="45614">MKLLLTQDALVNAGAERSHLEILYRFSQDIEVTVVYFYPKHELKEAYEKADIRLIFLDIPESYHFVKAITKLVRLIKQEKPDLLISCLWRADIITRMASLLTRVPLVGTLVNDSYAPIAWKDKHGLKYKLVYWLDRLTAEIPIHWIANAQALADSHVKTLGIAKEKISVVYRGRPVPAQSRPHKTEPIKHFISFGRLLERKGFQDAIEAFAQILPSNPDCTLTIFGEGPFRKQLETKINSLGLSNSVFLPGKIADPMKVLLRGYSPEATVNGQQSTDNCPPFTDHCSLFTPDCFLFPSWYEGFSGALVEAMMAGMPIIASDIPMNLEAVNDQESALIYPVGNSQVLAQKIAWLQSDPQLAKTMGQRARIIALERFTIETIAQTYEQILHRIFDFRTKKSLKVV</sequence>
<organism evidence="3 4">
    <name type="scientific">Mongoliitalea lutea</name>
    <dbReference type="NCBI Taxonomy" id="849756"/>
    <lineage>
        <taxon>Bacteria</taxon>
        <taxon>Pseudomonadati</taxon>
        <taxon>Bacteroidota</taxon>
        <taxon>Cytophagia</taxon>
        <taxon>Cytophagales</taxon>
        <taxon>Cyclobacteriaceae</taxon>
        <taxon>Mongoliitalea</taxon>
    </lineage>
</organism>
<comment type="caution">
    <text evidence="3">The sequence shown here is derived from an EMBL/GenBank/DDBJ whole genome shotgun (WGS) entry which is preliminary data.</text>
</comment>
<dbReference type="SUPFAM" id="SSF53756">
    <property type="entry name" value="UDP-Glycosyltransferase/glycogen phosphorylase"/>
    <property type="match status" value="1"/>
</dbReference>
<reference evidence="3" key="1">
    <citation type="journal article" date="2014" name="Int. J. Syst. Evol. Microbiol.">
        <title>Complete genome sequence of Corynebacterium casei LMG S-19264T (=DSM 44701T), isolated from a smear-ripened cheese.</title>
        <authorList>
            <consortium name="US DOE Joint Genome Institute (JGI-PGF)"/>
            <person name="Walter F."/>
            <person name="Albersmeier A."/>
            <person name="Kalinowski J."/>
            <person name="Ruckert C."/>
        </authorList>
    </citation>
    <scope>NUCLEOTIDE SEQUENCE</scope>
    <source>
        <strain evidence="3">KCTC 23224</strain>
    </source>
</reference>
<gene>
    <name evidence="3" type="ORF">GCM10008106_00440</name>
</gene>